<accession>A0A3G5AJ04</accession>
<gene>
    <name evidence="3" type="ORF">Sylvanvirus30_2</name>
</gene>
<dbReference type="EMBL" id="MK072536">
    <property type="protein sequence ID" value="AYV87160.1"/>
    <property type="molecule type" value="Genomic_DNA"/>
</dbReference>
<feature type="transmembrane region" description="Helical" evidence="2">
    <location>
        <begin position="46"/>
        <end position="69"/>
    </location>
</feature>
<protein>
    <recommendedName>
        <fullName evidence="4">Transmembrane protein</fullName>
    </recommendedName>
</protein>
<feature type="region of interest" description="Disordered" evidence="1">
    <location>
        <begin position="86"/>
        <end position="108"/>
    </location>
</feature>
<keyword evidence="2" id="KW-1133">Transmembrane helix</keyword>
<evidence type="ECO:0000313" key="3">
    <source>
        <dbReference type="EMBL" id="AYV87160.1"/>
    </source>
</evidence>
<proteinExistence type="predicted"/>
<sequence length="108" mass="11337">MVTLSNSLPDIKTSIVILAASIVLLITYSINLAIETSCGTKKSGWSIAFLIIAIFLVLLSIMAIIYRVVGKDASASKAEPPTTININTPGLFSPPGLTPGALGPGYRY</sequence>
<organism evidence="3">
    <name type="scientific">Sylvanvirus sp</name>
    <dbReference type="NCBI Taxonomy" id="2487774"/>
    <lineage>
        <taxon>Viruses</taxon>
    </lineage>
</organism>
<feature type="compositionally biased region" description="Low complexity" evidence="1">
    <location>
        <begin position="94"/>
        <end position="108"/>
    </location>
</feature>
<keyword evidence="2" id="KW-0472">Membrane</keyword>
<evidence type="ECO:0000256" key="2">
    <source>
        <dbReference type="SAM" id="Phobius"/>
    </source>
</evidence>
<reference evidence="3" key="1">
    <citation type="submission" date="2018-10" db="EMBL/GenBank/DDBJ databases">
        <title>Hidden diversity of soil giant viruses.</title>
        <authorList>
            <person name="Schulz F."/>
            <person name="Alteio L."/>
            <person name="Goudeau D."/>
            <person name="Ryan E.M."/>
            <person name="Malmstrom R.R."/>
            <person name="Blanchard J."/>
            <person name="Woyke T."/>
        </authorList>
    </citation>
    <scope>NUCLEOTIDE SEQUENCE</scope>
    <source>
        <strain evidence="3">SYV1</strain>
    </source>
</reference>
<feature type="transmembrane region" description="Helical" evidence="2">
    <location>
        <begin position="15"/>
        <end position="34"/>
    </location>
</feature>
<name>A0A3G5AJ04_9VIRU</name>
<keyword evidence="2" id="KW-0812">Transmembrane</keyword>
<evidence type="ECO:0000256" key="1">
    <source>
        <dbReference type="SAM" id="MobiDB-lite"/>
    </source>
</evidence>
<evidence type="ECO:0008006" key="4">
    <source>
        <dbReference type="Google" id="ProtNLM"/>
    </source>
</evidence>